<evidence type="ECO:0000313" key="2">
    <source>
        <dbReference type="EMBL" id="MBK9295440.1"/>
    </source>
</evidence>
<name>A0A936TEF9_9ACTN</name>
<dbReference type="AlphaFoldDB" id="A0A936TEF9"/>
<protein>
    <recommendedName>
        <fullName evidence="4">Lipoprotein</fullName>
    </recommendedName>
</protein>
<reference evidence="2 3" key="1">
    <citation type="submission" date="2020-10" db="EMBL/GenBank/DDBJ databases">
        <title>Connecting structure to function with the recovery of over 1000 high-quality activated sludge metagenome-assembled genomes encoding full-length rRNA genes using long-read sequencing.</title>
        <authorList>
            <person name="Singleton C.M."/>
            <person name="Petriglieri F."/>
            <person name="Kristensen J.M."/>
            <person name="Kirkegaard R.H."/>
            <person name="Michaelsen T.Y."/>
            <person name="Andersen M.H."/>
            <person name="Karst S.M."/>
            <person name="Dueholm M.S."/>
            <person name="Nielsen P.H."/>
            <person name="Albertsen M."/>
        </authorList>
    </citation>
    <scope>NUCLEOTIDE SEQUENCE [LARGE SCALE GENOMIC DNA]</scope>
    <source>
        <strain evidence="2">Lyne_18-Q3-R50-59_MAXAC.006</strain>
    </source>
</reference>
<accession>A0A936TEF9</accession>
<organism evidence="2 3">
    <name type="scientific">Candidatus Neomicrothrix subdominans</name>
    <dbReference type="NCBI Taxonomy" id="2954438"/>
    <lineage>
        <taxon>Bacteria</taxon>
        <taxon>Bacillati</taxon>
        <taxon>Actinomycetota</taxon>
        <taxon>Acidimicrobiia</taxon>
        <taxon>Acidimicrobiales</taxon>
        <taxon>Microthrixaceae</taxon>
        <taxon>Candidatus Neomicrothrix</taxon>
    </lineage>
</organism>
<evidence type="ECO:0000256" key="1">
    <source>
        <dbReference type="SAM" id="MobiDB-lite"/>
    </source>
</evidence>
<proteinExistence type="predicted"/>
<sequence>MGRTRFVVVIGVVALLLGACGDETSNSGAGSSGTSDRTSEDQAYVDELTGAIQSSSGQDDSIPKDQAQCWVDDMVDGIGVDKMKEAGFTPEAMSGNGDQVDFKKLSEGDRKVVADSFTECVDLKQVFMESLDSSGQDLTPEMKECFEGIDWKVIEQSFAEMILSGDDLDENDPAMAPLLGCMMMGLGDMGMEDMDTSTTIG</sequence>
<dbReference type="EMBL" id="JADJZA010000001">
    <property type="protein sequence ID" value="MBK9295440.1"/>
    <property type="molecule type" value="Genomic_DNA"/>
</dbReference>
<feature type="compositionally biased region" description="Low complexity" evidence="1">
    <location>
        <begin position="24"/>
        <end position="35"/>
    </location>
</feature>
<evidence type="ECO:0008006" key="4">
    <source>
        <dbReference type="Google" id="ProtNLM"/>
    </source>
</evidence>
<evidence type="ECO:0000313" key="3">
    <source>
        <dbReference type="Proteomes" id="UP000727993"/>
    </source>
</evidence>
<dbReference type="Proteomes" id="UP000727993">
    <property type="component" value="Unassembled WGS sequence"/>
</dbReference>
<gene>
    <name evidence="2" type="ORF">IPN02_00890</name>
</gene>
<dbReference type="PROSITE" id="PS51257">
    <property type="entry name" value="PROKAR_LIPOPROTEIN"/>
    <property type="match status" value="1"/>
</dbReference>
<comment type="caution">
    <text evidence="2">The sequence shown here is derived from an EMBL/GenBank/DDBJ whole genome shotgun (WGS) entry which is preliminary data.</text>
</comment>
<feature type="region of interest" description="Disordered" evidence="1">
    <location>
        <begin position="24"/>
        <end position="43"/>
    </location>
</feature>